<gene>
    <name evidence="2" type="ORF">PENTCL1PPCAC_4054</name>
</gene>
<dbReference type="EMBL" id="BTSX01000001">
    <property type="protein sequence ID" value="GMS81879.1"/>
    <property type="molecule type" value="Genomic_DNA"/>
</dbReference>
<proteinExistence type="predicted"/>
<feature type="compositionally biased region" description="Low complexity" evidence="1">
    <location>
        <begin position="832"/>
        <end position="843"/>
    </location>
</feature>
<feature type="compositionally biased region" description="Low complexity" evidence="1">
    <location>
        <begin position="555"/>
        <end position="591"/>
    </location>
</feature>
<feature type="compositionally biased region" description="Low complexity" evidence="1">
    <location>
        <begin position="368"/>
        <end position="380"/>
    </location>
</feature>
<feature type="compositionally biased region" description="Acidic residues" evidence="1">
    <location>
        <begin position="515"/>
        <end position="524"/>
    </location>
</feature>
<organism evidence="2 3">
    <name type="scientific">Pristionchus entomophagus</name>
    <dbReference type="NCBI Taxonomy" id="358040"/>
    <lineage>
        <taxon>Eukaryota</taxon>
        <taxon>Metazoa</taxon>
        <taxon>Ecdysozoa</taxon>
        <taxon>Nematoda</taxon>
        <taxon>Chromadorea</taxon>
        <taxon>Rhabditida</taxon>
        <taxon>Rhabditina</taxon>
        <taxon>Diplogasteromorpha</taxon>
        <taxon>Diplogasteroidea</taxon>
        <taxon>Neodiplogasteridae</taxon>
        <taxon>Pristionchus</taxon>
    </lineage>
</organism>
<feature type="compositionally biased region" description="Low complexity" evidence="1">
    <location>
        <begin position="790"/>
        <end position="804"/>
    </location>
</feature>
<dbReference type="Proteomes" id="UP001432027">
    <property type="component" value="Unassembled WGS sequence"/>
</dbReference>
<feature type="compositionally biased region" description="Acidic residues" evidence="1">
    <location>
        <begin position="607"/>
        <end position="618"/>
    </location>
</feature>
<feature type="compositionally biased region" description="Basic and acidic residues" evidence="1">
    <location>
        <begin position="811"/>
        <end position="822"/>
    </location>
</feature>
<feature type="region of interest" description="Disordered" evidence="1">
    <location>
        <begin position="753"/>
        <end position="853"/>
    </location>
</feature>
<feature type="compositionally biased region" description="Low complexity" evidence="1">
    <location>
        <begin position="656"/>
        <end position="674"/>
    </location>
</feature>
<feature type="region of interest" description="Disordered" evidence="1">
    <location>
        <begin position="367"/>
        <end position="674"/>
    </location>
</feature>
<dbReference type="AlphaFoldDB" id="A0AAV5SP00"/>
<feature type="compositionally biased region" description="Basic residues" evidence="1">
    <location>
        <begin position="442"/>
        <end position="456"/>
    </location>
</feature>
<feature type="region of interest" description="Disordered" evidence="1">
    <location>
        <begin position="327"/>
        <end position="349"/>
    </location>
</feature>
<evidence type="ECO:0000313" key="3">
    <source>
        <dbReference type="Proteomes" id="UP001432027"/>
    </source>
</evidence>
<sequence>WTYFSCHYTLSMTEDDQRDSDQTRQLIEDVEQEQRRRDEMKANFPLALEPYDDDEVLDDLPDFIKDPVQDFQFIVHAHLLSLGTAEGWEMDILRAAVKESMKNRFKDVKDVDKYVQDQFQCATLKQFIRKASEIAVVDENGRVHPNLDDDDNRELYEDAQASVQNKGEKERKHDEKIAKKLVDPENVEGFYRGVNRLRRAIRQAIIVHGGKANNAITEINAMDGTGDIINAINYSFVATEYEKLYERKLDADECKLICGRSTLNKGLLKGEGATCFIETFAMANKGAMYIGVKNTSREYTEADIQAEVEKCKQTRAQADKKVRRWQEKERRWQEKNYPRAPVEKTEAEKERIEKQRRMLEQLEAQALPVSSDPTVSSVPAPSKPSPFATIPRADRDYLRQATGGGREFGDDKIEMPLDDDSEAENTDDFQEYSDEEDNTRAEKRRKKAEWKKKKLARKAEAEKSSMDPSPDHQSSSAQEFADEEIEQDFQHLSTSSTHNANQPVRSSVGQKNRWDDEEPSAEQTEDVRPQQGQQRATRSVFAPLPVPDEVYHRPQQGQQLQPSYQEHQQTLQRRYDQQQKVQHVQPVQQQQPAARRGIGQTNRWDMEEPSEELTEEEQVQQPQQHQQQRQYEQQQPIPCSPSPDEQSSLLLGDSTMQQDPMNPQQTMQQQYWQPGYAPGPYGPLPPAQPVYGYAYYDLSLPEQGGYYYNVDPAFHPPSAPVYGYHYNYPTRPDLGGYYYCIASSYLAYQQQQLQQAPPPMQQPMQQPGFGPAGQYATTAGYSGCSGGPGPRRSPSEASSSTMRRAQQAQRDGLEDAFRERQGRYGAPPPAAPAARPAAAPAAQRGGGGYYDDKGEDLWRSHVNKLNTPRRRIRWQVISILKNMRDKNEKRLRGGREEDFELIEINQLAELVMMGCGNEMELYEAAQELDMNGDDLFFNFIRDMESDGLLKLYRKKRPGKFRNAVVTKYHENIAYVMDPHLTPPANLGLSKC</sequence>
<name>A0AAV5SP00_9BILA</name>
<feature type="compositionally biased region" description="Acidic residues" evidence="1">
    <location>
        <begin position="416"/>
        <end position="437"/>
    </location>
</feature>
<feature type="compositionally biased region" description="Polar residues" evidence="1">
    <location>
        <begin position="490"/>
        <end position="510"/>
    </location>
</feature>
<feature type="compositionally biased region" description="Low complexity" evidence="1">
    <location>
        <begin position="619"/>
        <end position="637"/>
    </location>
</feature>
<accession>A0AAV5SP00</accession>
<protein>
    <submittedName>
        <fullName evidence="2">Uncharacterized protein</fullName>
    </submittedName>
</protein>
<evidence type="ECO:0000256" key="1">
    <source>
        <dbReference type="SAM" id="MobiDB-lite"/>
    </source>
</evidence>
<comment type="caution">
    <text evidence="2">The sequence shown here is derived from an EMBL/GenBank/DDBJ whole genome shotgun (WGS) entry which is preliminary data.</text>
</comment>
<reference evidence="2" key="1">
    <citation type="submission" date="2023-10" db="EMBL/GenBank/DDBJ databases">
        <title>Genome assembly of Pristionchus species.</title>
        <authorList>
            <person name="Yoshida K."/>
            <person name="Sommer R.J."/>
        </authorList>
    </citation>
    <scope>NUCLEOTIDE SEQUENCE</scope>
    <source>
        <strain evidence="2">RS0144</strain>
    </source>
</reference>
<feature type="non-terminal residue" evidence="2">
    <location>
        <position position="1"/>
    </location>
</feature>
<evidence type="ECO:0000313" key="2">
    <source>
        <dbReference type="EMBL" id="GMS81879.1"/>
    </source>
</evidence>
<keyword evidence="3" id="KW-1185">Reference proteome</keyword>